<comment type="caution">
    <text evidence="9">Lacks conserved residue(s) required for the propagation of feature annotation.</text>
</comment>
<dbReference type="GO" id="GO:0005549">
    <property type="term" value="F:odorant binding"/>
    <property type="evidence" value="ECO:0007669"/>
    <property type="project" value="InterPro"/>
</dbReference>
<evidence type="ECO:0000256" key="1">
    <source>
        <dbReference type="ARBA" id="ARBA00004141"/>
    </source>
</evidence>
<evidence type="ECO:0000256" key="3">
    <source>
        <dbReference type="ARBA" id="ARBA00022692"/>
    </source>
</evidence>
<dbReference type="Pfam" id="PF02949">
    <property type="entry name" value="7tm_6"/>
    <property type="match status" value="1"/>
</dbReference>
<protein>
    <recommendedName>
        <fullName evidence="9">Odorant receptor</fullName>
    </recommendedName>
</protein>
<keyword evidence="6 9" id="KW-0472">Membrane</keyword>
<organism evidence="10">
    <name type="scientific">Mythimna separata</name>
    <name type="common">Oriental armyworm</name>
    <name type="synonym">Pseudaletia separata</name>
    <dbReference type="NCBI Taxonomy" id="271217"/>
    <lineage>
        <taxon>Eukaryota</taxon>
        <taxon>Metazoa</taxon>
        <taxon>Ecdysozoa</taxon>
        <taxon>Arthropoda</taxon>
        <taxon>Hexapoda</taxon>
        <taxon>Insecta</taxon>
        <taxon>Pterygota</taxon>
        <taxon>Neoptera</taxon>
        <taxon>Endopterygota</taxon>
        <taxon>Lepidoptera</taxon>
        <taxon>Glossata</taxon>
        <taxon>Ditrysia</taxon>
        <taxon>Noctuoidea</taxon>
        <taxon>Noctuidae</taxon>
        <taxon>Noctuinae</taxon>
        <taxon>Hadenini</taxon>
        <taxon>Mythimna</taxon>
    </lineage>
</organism>
<dbReference type="GO" id="GO:0004984">
    <property type="term" value="F:olfactory receptor activity"/>
    <property type="evidence" value="ECO:0007669"/>
    <property type="project" value="InterPro"/>
</dbReference>
<keyword evidence="8 9" id="KW-0807">Transducer</keyword>
<evidence type="ECO:0000256" key="6">
    <source>
        <dbReference type="ARBA" id="ARBA00023136"/>
    </source>
</evidence>
<evidence type="ECO:0000256" key="7">
    <source>
        <dbReference type="ARBA" id="ARBA00023170"/>
    </source>
</evidence>
<keyword evidence="5 9" id="KW-1133">Transmembrane helix</keyword>
<evidence type="ECO:0000256" key="5">
    <source>
        <dbReference type="ARBA" id="ARBA00022989"/>
    </source>
</evidence>
<comment type="subcellular location">
    <subcellularLocation>
        <location evidence="9">Cell membrane</location>
        <topology evidence="9">Multi-pass membrane protein</topology>
    </subcellularLocation>
    <subcellularLocation>
        <location evidence="1">Membrane</location>
        <topology evidence="1">Multi-pass membrane protein</topology>
    </subcellularLocation>
</comment>
<dbReference type="EMBL" id="MN171169">
    <property type="protein sequence ID" value="QNS36249.1"/>
    <property type="molecule type" value="mRNA"/>
</dbReference>
<evidence type="ECO:0000256" key="4">
    <source>
        <dbReference type="ARBA" id="ARBA00022725"/>
    </source>
</evidence>
<evidence type="ECO:0000256" key="2">
    <source>
        <dbReference type="ARBA" id="ARBA00022606"/>
    </source>
</evidence>
<dbReference type="GO" id="GO:0005886">
    <property type="term" value="C:plasma membrane"/>
    <property type="evidence" value="ECO:0007669"/>
    <property type="project" value="UniProtKB-SubCell"/>
</dbReference>
<evidence type="ECO:0000256" key="8">
    <source>
        <dbReference type="ARBA" id="ARBA00023224"/>
    </source>
</evidence>
<feature type="transmembrane region" description="Helical" evidence="9">
    <location>
        <begin position="151"/>
        <end position="176"/>
    </location>
</feature>
<dbReference type="InterPro" id="IPR004117">
    <property type="entry name" value="7tm6_olfct_rcpt"/>
</dbReference>
<name>A0A7H1DHC3_MYTSE</name>
<feature type="transmembrane region" description="Helical" evidence="9">
    <location>
        <begin position="58"/>
        <end position="77"/>
    </location>
</feature>
<accession>A0A7H1DHC3</accession>
<dbReference type="PANTHER" id="PTHR21137">
    <property type="entry name" value="ODORANT RECEPTOR"/>
    <property type="match status" value="1"/>
</dbReference>
<evidence type="ECO:0000256" key="9">
    <source>
        <dbReference type="RuleBase" id="RU351113"/>
    </source>
</evidence>
<feature type="transmembrane region" description="Helical" evidence="9">
    <location>
        <begin position="305"/>
        <end position="326"/>
    </location>
</feature>
<dbReference type="AlphaFoldDB" id="A0A7H1DHC3"/>
<sequence length="410" mass="47269">MPPKLVDPKSDHNRINTNYNNQKMKNIPDYEEFLKQIKINMWLSGIPYGDRKVHFRFFVTYLQLSLMIVLEVSFFVSRISAENFLELTQLAPCTGTGILTILKTVAILHKRMKIYDLTESLGKLYQNILNDEKKINLVKKNLTLLNLLMKYYVILNVVLISVYNFSSPCIMMYHYFTTNELIYKLPYAILVPFSTDAWLPWTVVYLHSIICGFICVIFYTMVDGLYFVLTSHVCAHFSIISDILESLDSSSVDRLANIVKDHQYILKLGEDLEDIFTASNLFNVLVGSLDICALGFNLTTGSWEQIPGCILFLLSVLLQIFMMSFFGENMIRESKKIGDAAFLCKWFEMDEKSKKTILTIMIRAKKPQQLTAYNFSTISYASFSKIISTSWSYFTILRTVYTPPEVSHSD</sequence>
<keyword evidence="2 9" id="KW-0716">Sensory transduction</keyword>
<keyword evidence="4 9" id="KW-0552">Olfaction</keyword>
<dbReference type="GO" id="GO:0007165">
    <property type="term" value="P:signal transduction"/>
    <property type="evidence" value="ECO:0007669"/>
    <property type="project" value="UniProtKB-KW"/>
</dbReference>
<evidence type="ECO:0000313" key="10">
    <source>
        <dbReference type="EMBL" id="QNS36249.1"/>
    </source>
</evidence>
<dbReference type="PANTHER" id="PTHR21137:SF44">
    <property type="entry name" value="ODORANT RECEPTOR 13A-RELATED"/>
    <property type="match status" value="1"/>
</dbReference>
<feature type="transmembrane region" description="Helical" evidence="9">
    <location>
        <begin position="198"/>
        <end position="219"/>
    </location>
</feature>
<reference evidence="10" key="1">
    <citation type="submission" date="2019-07" db="EMBL/GenBank/DDBJ databases">
        <authorList>
            <person name="Tang R."/>
            <person name="Jiang N.-J."/>
            <person name="Ning C."/>
            <person name="Li G.-C."/>
            <person name="Huang L.-Q."/>
            <person name="Wang C.-Z."/>
        </authorList>
    </citation>
    <scope>NUCLEOTIDE SEQUENCE</scope>
</reference>
<feature type="transmembrane region" description="Helical" evidence="9">
    <location>
        <begin position="89"/>
        <end position="108"/>
    </location>
</feature>
<proteinExistence type="evidence at transcript level"/>
<keyword evidence="7 9" id="KW-0675">Receptor</keyword>
<keyword evidence="3 9" id="KW-0812">Transmembrane</keyword>
<comment type="similarity">
    <text evidence="9">Belongs to the insect chemoreceptor superfamily. Heteromeric odorant receptor channel (TC 1.A.69) family.</text>
</comment>